<feature type="repeat" description="ANK" evidence="2">
    <location>
        <begin position="1078"/>
        <end position="1110"/>
    </location>
</feature>
<dbReference type="PRINTS" id="PR01415">
    <property type="entry name" value="ANKYRIN"/>
</dbReference>
<dbReference type="SMART" id="SM00248">
    <property type="entry name" value="ANK"/>
    <property type="match status" value="7"/>
</dbReference>
<dbReference type="InterPro" id="IPR036770">
    <property type="entry name" value="Ankyrin_rpt-contain_sf"/>
</dbReference>
<sequence length="1226" mass="137312">MNADSASGLLDTAKFSLVELDVSREIWNDAYDRLKREQPVMVDIYEKVLSSSLVESAVAQVTMDVANCFANSENRSALDGEIVAAVDVVKAIAGFIVGFVAAYPPAAMALSGVSTILTVLVKPLQENRDMVAGLEYVMEVSERHMALCRLLLREIWHKDSDFQAGREMLKARVTSLYVAVLTYQMKCVCQCYHDHPVTASIKAILSRTNWKSEMEIVKVREEGVQSDACLYNQQVTIEFLRSTKSDAHELPQISHLLNQLNRSIQDANLARILKEKEENQRYQSELTGRFNVTSYEDQMKLNSLHVEGTCEWFRGHNHFRKWLDSGSDRILLVSANPGCGKSVLANYLINNVIPEEKPEATICYYFFKDNAEQSELSNAYSAILHVLCSGNGKLADDCKFDIEKAGLNLTKRPTSLWEIFSKAVKVPHAGPIVCILDALDECSTEGLRILVTNLVSLYAPPSKPADTFDVRFLLTTRGYPAIIERFNALNPFCVRLAGENDTEVKAIQKEIDVVVKYRLNKLASRRRFEATQTERLGKYIERRGGEQRTYIWASLVFEVLEGAYPDNNDRWEELVNNLPRTAYAAYAKLLERVQPEEKKRVIKLLHLILAAFRPLSLREMKIAINVHDRPGSDSIDDLNMVSDEAFRDWLVNTCGFFVTEYGGRVYFIHQTAKEFLLSIGDGSGRETPYRESISSPRFDKLDLASAHASMAESCISYLSLRSYRVGIVRDSVAKFAREMRRGSQDWQSDEWKSVTSHPFAEYVIHFWPTHLRRAQRFESEDRSTDVKDGYVVHYLSLFEDIELQHPGIFATLRAQSITTLWADPLHESSDTTDNTPYDSCLLFFTDKLGITSVPMDTADVPKLHRVESLAALLGHLRVLRNGVDLLKASRQSGTWGPLNFLRIQGSKIWPDSLPVMSATIGRSIPCLEYVISNGSPMDFQGPSGWTPMHWAADSGYPEAVGSLLKHRIEMDGYNDDSHTPLLAALASSNAHIRDREAVARLLILGSCGRKANLAATTANGRTPLHLAILQDWSRADKRLDGVGRQQDVSLSIPRDALENSFIKLLVDNGANLNAVDDDGQTPLMLACSEGRREHVACLLYSGADPNEVNSRGSSPLGAFVCNNSKDYVVSRQPYLDTVRLLLEHGADPNATLHFNGYSILHFACDRGWSGIVSALLHHGADVTAKDGRGRTPIQIAARQERRLRRENTIVQLLNNGADPSEPELTR</sequence>
<evidence type="ECO:0000259" key="3">
    <source>
        <dbReference type="Pfam" id="PF17100"/>
    </source>
</evidence>
<dbReference type="InterPro" id="IPR002110">
    <property type="entry name" value="Ankyrin_rpt"/>
</dbReference>
<dbReference type="InterPro" id="IPR027417">
    <property type="entry name" value="P-loop_NTPase"/>
</dbReference>
<gene>
    <name evidence="5" type="ORF">CGGC5_4247</name>
</gene>
<keyword evidence="2" id="KW-0040">ANK repeat</keyword>
<dbReference type="STRING" id="1213859.L2GCM1"/>
<dbReference type="Pfam" id="PF12796">
    <property type="entry name" value="Ank_2"/>
    <property type="match status" value="3"/>
</dbReference>
<dbReference type="AlphaFoldDB" id="L2GCM1"/>
<dbReference type="Gene3D" id="3.40.50.300">
    <property type="entry name" value="P-loop containing nucleotide triphosphate hydrolases"/>
    <property type="match status" value="1"/>
</dbReference>
<dbReference type="Pfam" id="PF24883">
    <property type="entry name" value="NPHP3_N"/>
    <property type="match status" value="1"/>
</dbReference>
<dbReference type="Pfam" id="PF17100">
    <property type="entry name" value="NACHT_N"/>
    <property type="match status" value="1"/>
</dbReference>
<feature type="domain" description="Nephrocystin 3-like N-terminal" evidence="4">
    <location>
        <begin position="308"/>
        <end position="477"/>
    </location>
</feature>
<dbReference type="SUPFAM" id="SSF52540">
    <property type="entry name" value="P-loop containing nucleoside triphosphate hydrolases"/>
    <property type="match status" value="1"/>
</dbReference>
<dbReference type="PROSITE" id="PS50297">
    <property type="entry name" value="ANK_REP_REGION"/>
    <property type="match status" value="2"/>
</dbReference>
<dbReference type="Gene3D" id="1.25.40.20">
    <property type="entry name" value="Ankyrin repeat-containing domain"/>
    <property type="match status" value="3"/>
</dbReference>
<proteinExistence type="predicted"/>
<evidence type="ECO:0000256" key="2">
    <source>
        <dbReference type="PROSITE-ProRule" id="PRU00023"/>
    </source>
</evidence>
<keyword evidence="1" id="KW-0677">Repeat</keyword>
<evidence type="ECO:0000313" key="5">
    <source>
        <dbReference type="EMBL" id="ELA36165.1"/>
    </source>
</evidence>
<evidence type="ECO:0000256" key="1">
    <source>
        <dbReference type="ARBA" id="ARBA00022737"/>
    </source>
</evidence>
<name>L2GCM1_COLFN</name>
<dbReference type="SUPFAM" id="SSF48403">
    <property type="entry name" value="Ankyrin repeat"/>
    <property type="match status" value="1"/>
</dbReference>
<feature type="repeat" description="ANK" evidence="2">
    <location>
        <begin position="943"/>
        <end position="975"/>
    </location>
</feature>
<dbReference type="PANTHER" id="PTHR10039">
    <property type="entry name" value="AMELOGENIN"/>
    <property type="match status" value="1"/>
</dbReference>
<reference evidence="5" key="1">
    <citation type="submission" date="2012-08" db="EMBL/GenBank/DDBJ databases">
        <title>Genome analysis of Colletotrichum orbiculare and Colletotrichum fructicola.</title>
        <authorList>
            <person name="Gan P.H.P."/>
            <person name="Ikeda K."/>
            <person name="Irieda H."/>
            <person name="Narusaka M."/>
            <person name="O'Connell R.J."/>
            <person name="Narusaka Y."/>
            <person name="Takano Y."/>
            <person name="Kubo Y."/>
            <person name="Shirasu K."/>
        </authorList>
    </citation>
    <scope>NUCLEOTIDE SEQUENCE</scope>
    <source>
        <strain evidence="5">Nara gc5</strain>
    </source>
</reference>
<dbReference type="InterPro" id="IPR056884">
    <property type="entry name" value="NPHP3-like_N"/>
</dbReference>
<dbReference type="EMBL" id="KB020531">
    <property type="protein sequence ID" value="ELA36165.1"/>
    <property type="molecule type" value="Genomic_DNA"/>
</dbReference>
<evidence type="ECO:0000259" key="4">
    <source>
        <dbReference type="Pfam" id="PF24883"/>
    </source>
</evidence>
<dbReference type="InterPro" id="IPR031359">
    <property type="entry name" value="NACHT_N"/>
</dbReference>
<protein>
    <submittedName>
        <fullName evidence="5">Ankyrin repeat-containing protein</fullName>
    </submittedName>
</protein>
<dbReference type="PROSITE" id="PS50088">
    <property type="entry name" value="ANK_REPEAT"/>
    <property type="match status" value="3"/>
</dbReference>
<feature type="repeat" description="ANK" evidence="2">
    <location>
        <begin position="1155"/>
        <end position="1187"/>
    </location>
</feature>
<dbReference type="HOGENOM" id="CLU_257597_0_0_1"/>
<accession>L2GCM1</accession>
<organism evidence="5">
    <name type="scientific">Colletotrichum fructicola (strain Nara gc5)</name>
    <name type="common">Anthracnose fungus</name>
    <name type="synonym">Colletotrichum gloeosporioides (strain Nara gc5)</name>
    <dbReference type="NCBI Taxonomy" id="1213859"/>
    <lineage>
        <taxon>Eukaryota</taxon>
        <taxon>Fungi</taxon>
        <taxon>Dikarya</taxon>
        <taxon>Ascomycota</taxon>
        <taxon>Pezizomycotina</taxon>
        <taxon>Sordariomycetes</taxon>
        <taxon>Hypocreomycetidae</taxon>
        <taxon>Glomerellales</taxon>
        <taxon>Glomerellaceae</taxon>
        <taxon>Colletotrichum</taxon>
        <taxon>Colletotrichum gloeosporioides species complex</taxon>
    </lineage>
</organism>
<feature type="domain" description="NWD NACHT-NTPase N-terminal" evidence="3">
    <location>
        <begin position="25"/>
        <end position="227"/>
    </location>
</feature>